<dbReference type="PANTHER" id="PTHR11717:SF7">
    <property type="entry name" value="LOW MOLECULAR WEIGHT PHOSPHOTYROSINE PROTEIN PHOSPHATASE"/>
    <property type="match status" value="1"/>
</dbReference>
<evidence type="ECO:0000259" key="6">
    <source>
        <dbReference type="SMART" id="SM00226"/>
    </source>
</evidence>
<dbReference type="Proteomes" id="UP000031760">
    <property type="component" value="Chromosome"/>
</dbReference>
<feature type="domain" description="Phosphotyrosine protein phosphatase I" evidence="6">
    <location>
        <begin position="3"/>
        <end position="127"/>
    </location>
</feature>
<dbReference type="CDD" id="cd16343">
    <property type="entry name" value="LMWPTP"/>
    <property type="match status" value="1"/>
</dbReference>
<organism evidence="7 8">
    <name type="scientific">Nonlabens marinus S1-08</name>
    <dbReference type="NCBI Taxonomy" id="1454201"/>
    <lineage>
        <taxon>Bacteria</taxon>
        <taxon>Pseudomonadati</taxon>
        <taxon>Bacteroidota</taxon>
        <taxon>Flavobacteriia</taxon>
        <taxon>Flavobacteriales</taxon>
        <taxon>Flavobacteriaceae</taxon>
        <taxon>Nonlabens</taxon>
    </lineage>
</organism>
<evidence type="ECO:0000313" key="7">
    <source>
        <dbReference type="EMBL" id="BAO55864.1"/>
    </source>
</evidence>
<dbReference type="HOGENOM" id="CLU_071415_2_2_10"/>
<dbReference type="KEGG" id="nmf:NMS_1855"/>
<evidence type="ECO:0000256" key="2">
    <source>
        <dbReference type="ARBA" id="ARBA00013064"/>
    </source>
</evidence>
<dbReference type="SUPFAM" id="SSF52788">
    <property type="entry name" value="Phosphotyrosine protein phosphatases I"/>
    <property type="match status" value="1"/>
</dbReference>
<proteinExistence type="inferred from homology"/>
<name>W8VQS2_9FLAO</name>
<evidence type="ECO:0000256" key="1">
    <source>
        <dbReference type="ARBA" id="ARBA00011063"/>
    </source>
</evidence>
<dbReference type="SMART" id="SM00226">
    <property type="entry name" value="LMWPc"/>
    <property type="match status" value="1"/>
</dbReference>
<dbReference type="STRING" id="1454201.NMS_1855"/>
<gene>
    <name evidence="7" type="ORF">NMS_1855</name>
</gene>
<dbReference type="PANTHER" id="PTHR11717">
    <property type="entry name" value="LOW MOLECULAR WEIGHT PROTEIN TYROSINE PHOSPHATASE"/>
    <property type="match status" value="1"/>
</dbReference>
<feature type="active site" description="Proton donor" evidence="5">
    <location>
        <position position="101"/>
    </location>
</feature>
<comment type="similarity">
    <text evidence="1">Belongs to the low molecular weight phosphotyrosine protein phosphatase family.</text>
</comment>
<evidence type="ECO:0000256" key="4">
    <source>
        <dbReference type="ARBA" id="ARBA00022912"/>
    </source>
</evidence>
<keyword evidence="3" id="KW-0378">Hydrolase</keyword>
<evidence type="ECO:0000313" key="8">
    <source>
        <dbReference type="Proteomes" id="UP000031760"/>
    </source>
</evidence>
<accession>W8VQS2</accession>
<keyword evidence="8" id="KW-1185">Reference proteome</keyword>
<evidence type="ECO:0000256" key="5">
    <source>
        <dbReference type="PIRSR" id="PIRSR617867-1"/>
    </source>
</evidence>
<dbReference type="InterPro" id="IPR023485">
    <property type="entry name" value="Ptyr_pPase"/>
</dbReference>
<dbReference type="Gene3D" id="3.40.50.2300">
    <property type="match status" value="1"/>
</dbReference>
<reference evidence="7 8" key="1">
    <citation type="journal article" date="2014" name="Proc. Natl. Acad. Sci. U.S.A.">
        <title>Functional characterization of flavobacteria rhodopsins reveals a unique class of light-driven chloride pump in bacteria.</title>
        <authorList>
            <person name="Yoshizawa S."/>
            <person name="Kumagai Y."/>
            <person name="Kim H."/>
            <person name="Ogura Y."/>
            <person name="Hayashi T."/>
            <person name="Iwasaki W."/>
            <person name="DeLong E.F."/>
            <person name="Kogure K."/>
        </authorList>
    </citation>
    <scope>NUCLEOTIDE SEQUENCE [LARGE SCALE GENOMIC DNA]</scope>
    <source>
        <strain evidence="7 8">S1-08</strain>
    </source>
</reference>
<protein>
    <recommendedName>
        <fullName evidence="2">protein-tyrosine-phosphatase</fullName>
        <ecNumber evidence="2">3.1.3.48</ecNumber>
    </recommendedName>
</protein>
<dbReference type="InterPro" id="IPR017867">
    <property type="entry name" value="Tyr_phospatase_low_mol_wt"/>
</dbReference>
<sequence>MRSKLNFTKFVVDSAGTSGGHKGEAPDKRSIEVAEKNGLDICSQQSRKLLPEDLEKFDYIYVMDQSNLEDVQAMATSDEQRQKIKKILDVPFPGENLDVPDPYYGGSQGFINVYKMLDQATDAIKEQLH</sequence>
<dbReference type="Pfam" id="PF01451">
    <property type="entry name" value="LMWPc"/>
    <property type="match status" value="1"/>
</dbReference>
<dbReference type="PRINTS" id="PR00719">
    <property type="entry name" value="LMWPTPASE"/>
</dbReference>
<dbReference type="EC" id="3.1.3.48" evidence="2"/>
<dbReference type="InterPro" id="IPR050438">
    <property type="entry name" value="LMW_PTPase"/>
</dbReference>
<keyword evidence="4" id="KW-0904">Protein phosphatase</keyword>
<dbReference type="GO" id="GO:0004725">
    <property type="term" value="F:protein tyrosine phosphatase activity"/>
    <property type="evidence" value="ECO:0007669"/>
    <property type="project" value="UniProtKB-EC"/>
</dbReference>
<dbReference type="EMBL" id="AP014548">
    <property type="protein sequence ID" value="BAO55864.1"/>
    <property type="molecule type" value="Genomic_DNA"/>
</dbReference>
<dbReference type="AlphaFoldDB" id="W8VQS2"/>
<evidence type="ECO:0000256" key="3">
    <source>
        <dbReference type="ARBA" id="ARBA00022801"/>
    </source>
</evidence>
<dbReference type="InterPro" id="IPR036196">
    <property type="entry name" value="Ptyr_pPase_sf"/>
</dbReference>